<dbReference type="PANTHER" id="PTHR13234:SF8">
    <property type="entry name" value="GAMMA-INTERFERON-INDUCIBLE LYSOSOMAL THIOL REDUCTASE"/>
    <property type="match status" value="1"/>
</dbReference>
<dbReference type="EMBL" id="LEKV01002333">
    <property type="protein sequence ID" value="KVI03738.1"/>
    <property type="molecule type" value="Genomic_DNA"/>
</dbReference>
<comment type="subcellular location">
    <subcellularLocation>
        <location evidence="1">Secreted</location>
    </subcellularLocation>
</comment>
<gene>
    <name evidence="7" type="ORF">Ccrd_018004</name>
</gene>
<organism evidence="7 8">
    <name type="scientific">Cynara cardunculus var. scolymus</name>
    <name type="common">Globe artichoke</name>
    <name type="synonym">Cynara scolymus</name>
    <dbReference type="NCBI Taxonomy" id="59895"/>
    <lineage>
        <taxon>Eukaryota</taxon>
        <taxon>Viridiplantae</taxon>
        <taxon>Streptophyta</taxon>
        <taxon>Embryophyta</taxon>
        <taxon>Tracheophyta</taxon>
        <taxon>Spermatophyta</taxon>
        <taxon>Magnoliopsida</taxon>
        <taxon>eudicotyledons</taxon>
        <taxon>Gunneridae</taxon>
        <taxon>Pentapetalae</taxon>
        <taxon>asterids</taxon>
        <taxon>campanulids</taxon>
        <taxon>Asterales</taxon>
        <taxon>Asteraceae</taxon>
        <taxon>Carduoideae</taxon>
        <taxon>Cardueae</taxon>
        <taxon>Carduinae</taxon>
        <taxon>Cynara</taxon>
    </lineage>
</organism>
<dbReference type="Pfam" id="PF03227">
    <property type="entry name" value="GILT"/>
    <property type="match status" value="1"/>
</dbReference>
<evidence type="ECO:0000256" key="6">
    <source>
        <dbReference type="SAM" id="SignalP"/>
    </source>
</evidence>
<feature type="signal peptide" evidence="6">
    <location>
        <begin position="1"/>
        <end position="26"/>
    </location>
</feature>
<keyword evidence="5" id="KW-0325">Glycoprotein</keyword>
<evidence type="ECO:0000256" key="5">
    <source>
        <dbReference type="ARBA" id="ARBA00023180"/>
    </source>
</evidence>
<evidence type="ECO:0000256" key="2">
    <source>
        <dbReference type="ARBA" id="ARBA00005679"/>
    </source>
</evidence>
<feature type="chain" id="PRO_5007159899" evidence="6">
    <location>
        <begin position="27"/>
        <end position="96"/>
    </location>
</feature>
<evidence type="ECO:0000256" key="4">
    <source>
        <dbReference type="ARBA" id="ARBA00022729"/>
    </source>
</evidence>
<proteinExistence type="inferred from homology"/>
<reference evidence="7 8" key="1">
    <citation type="journal article" date="2016" name="Sci. Rep.">
        <title>The genome sequence of the outbreeding globe artichoke constructed de novo incorporating a phase-aware low-pass sequencing strategy of F1 progeny.</title>
        <authorList>
            <person name="Scaglione D."/>
            <person name="Reyes-Chin-Wo S."/>
            <person name="Acquadro A."/>
            <person name="Froenicke L."/>
            <person name="Portis E."/>
            <person name="Beitel C."/>
            <person name="Tirone M."/>
            <person name="Mauro R."/>
            <person name="Lo Monaco A."/>
            <person name="Mauromicale G."/>
            <person name="Faccioli P."/>
            <person name="Cattivelli L."/>
            <person name="Rieseberg L."/>
            <person name="Michelmore R."/>
            <person name="Lanteri S."/>
        </authorList>
    </citation>
    <scope>NUCLEOTIDE SEQUENCE [LARGE SCALE GENOMIC DNA]</scope>
    <source>
        <strain evidence="7">2C</strain>
    </source>
</reference>
<comment type="caution">
    <text evidence="7">The sequence shown here is derived from an EMBL/GenBank/DDBJ whole genome shotgun (WGS) entry which is preliminary data.</text>
</comment>
<keyword evidence="4 6" id="KW-0732">Signal</keyword>
<dbReference type="PANTHER" id="PTHR13234">
    <property type="entry name" value="GAMMA-INTERFERON INDUCIBLE LYSOSOMAL THIOL REDUCTASE GILT"/>
    <property type="match status" value="1"/>
</dbReference>
<keyword evidence="3" id="KW-0964">Secreted</keyword>
<accession>A0A118K228</accession>
<name>A0A118K228_CYNCS</name>
<dbReference type="OMA" id="MCPYSAN"/>
<dbReference type="STRING" id="59895.A0A118K228"/>
<sequence length="96" mass="10632">MEDHHNRRSDLLLLFLIFLFTATAAAASPVTVVGEEKVKLDVYYEALCPSCENFIVNYLYKIFDNGVISIVDLKLSPYGNAKISSNGTIVCQVTSL</sequence>
<dbReference type="Gramene" id="KVI03738">
    <property type="protein sequence ID" value="KVI03738"/>
    <property type="gene ID" value="Ccrd_018004"/>
</dbReference>
<comment type="similarity">
    <text evidence="2">Belongs to the GILT family.</text>
</comment>
<dbReference type="InterPro" id="IPR004911">
    <property type="entry name" value="Interferon-induced_GILT"/>
</dbReference>
<dbReference type="GO" id="GO:0005576">
    <property type="term" value="C:extracellular region"/>
    <property type="evidence" value="ECO:0007669"/>
    <property type="project" value="UniProtKB-SubCell"/>
</dbReference>
<dbReference type="Proteomes" id="UP000243975">
    <property type="component" value="Unassembled WGS sequence"/>
</dbReference>
<evidence type="ECO:0000256" key="3">
    <source>
        <dbReference type="ARBA" id="ARBA00022525"/>
    </source>
</evidence>
<dbReference type="GO" id="GO:0016671">
    <property type="term" value="F:oxidoreductase activity, acting on a sulfur group of donors, disulfide as acceptor"/>
    <property type="evidence" value="ECO:0007669"/>
    <property type="project" value="InterPro"/>
</dbReference>
<evidence type="ECO:0000256" key="1">
    <source>
        <dbReference type="ARBA" id="ARBA00004613"/>
    </source>
</evidence>
<dbReference type="AlphaFoldDB" id="A0A118K228"/>
<evidence type="ECO:0000313" key="8">
    <source>
        <dbReference type="Proteomes" id="UP000243975"/>
    </source>
</evidence>
<protein>
    <submittedName>
        <fullName evidence="7">Gamma interferon inducible lysosomal thiol reductase GILT</fullName>
    </submittedName>
</protein>
<evidence type="ECO:0000313" key="7">
    <source>
        <dbReference type="EMBL" id="KVI03738.1"/>
    </source>
</evidence>
<keyword evidence="8" id="KW-1185">Reference proteome</keyword>